<sequence>MPTKDKGAIKFKSGGTWSAIRVTDEGLLDTGETHNDFGYVKSSTLRDETEELTDFDESGAQVVSEDGNRIIKVTGLLMQTDKTTIDFFKETVRSKHYAIYHYDGVTNENYQEYYFGICKIKPLIEIASDTKRIPFEFSVLKNEAAIVMGGTGKPALPASAHATVLNIAAGMYYSVTPTAVA</sequence>
<evidence type="ECO:0000313" key="1">
    <source>
        <dbReference type="EMBL" id="QJA99846.1"/>
    </source>
</evidence>
<accession>A0A6M3LWU9</accession>
<organism evidence="1">
    <name type="scientific">viral metagenome</name>
    <dbReference type="NCBI Taxonomy" id="1070528"/>
    <lineage>
        <taxon>unclassified sequences</taxon>
        <taxon>metagenomes</taxon>
        <taxon>organismal metagenomes</taxon>
    </lineage>
</organism>
<reference evidence="1" key="1">
    <citation type="submission" date="2020-03" db="EMBL/GenBank/DDBJ databases">
        <title>The deep terrestrial virosphere.</title>
        <authorList>
            <person name="Holmfeldt K."/>
            <person name="Nilsson E."/>
            <person name="Simone D."/>
            <person name="Lopez-Fernandez M."/>
            <person name="Wu X."/>
            <person name="de Brujin I."/>
            <person name="Lundin D."/>
            <person name="Andersson A."/>
            <person name="Bertilsson S."/>
            <person name="Dopson M."/>
        </authorList>
    </citation>
    <scope>NUCLEOTIDE SEQUENCE</scope>
    <source>
        <strain evidence="1">MM171A00824</strain>
    </source>
</reference>
<gene>
    <name evidence="1" type="ORF">MM171A00824_0011</name>
</gene>
<proteinExistence type="predicted"/>
<protein>
    <recommendedName>
        <fullName evidence="2">Major tail protein</fullName>
    </recommendedName>
</protein>
<dbReference type="EMBL" id="MT143670">
    <property type="protein sequence ID" value="QJA99846.1"/>
    <property type="molecule type" value="Genomic_DNA"/>
</dbReference>
<dbReference type="AlphaFoldDB" id="A0A6M3LWU9"/>
<evidence type="ECO:0008006" key="2">
    <source>
        <dbReference type="Google" id="ProtNLM"/>
    </source>
</evidence>
<name>A0A6M3LWU9_9ZZZZ</name>